<name>A0A3N4HL85_ASCIM</name>
<feature type="compositionally biased region" description="Basic and acidic residues" evidence="1">
    <location>
        <begin position="233"/>
        <end position="244"/>
    </location>
</feature>
<feature type="compositionally biased region" description="Basic and acidic residues" evidence="1">
    <location>
        <begin position="207"/>
        <end position="225"/>
    </location>
</feature>
<evidence type="ECO:0000313" key="3">
    <source>
        <dbReference type="Proteomes" id="UP000275078"/>
    </source>
</evidence>
<proteinExistence type="predicted"/>
<organism evidence="2 3">
    <name type="scientific">Ascobolus immersus RN42</name>
    <dbReference type="NCBI Taxonomy" id="1160509"/>
    <lineage>
        <taxon>Eukaryota</taxon>
        <taxon>Fungi</taxon>
        <taxon>Dikarya</taxon>
        <taxon>Ascomycota</taxon>
        <taxon>Pezizomycotina</taxon>
        <taxon>Pezizomycetes</taxon>
        <taxon>Pezizales</taxon>
        <taxon>Ascobolaceae</taxon>
        <taxon>Ascobolus</taxon>
    </lineage>
</organism>
<protein>
    <submittedName>
        <fullName evidence="2">Uncharacterized protein</fullName>
    </submittedName>
</protein>
<dbReference type="Proteomes" id="UP000275078">
    <property type="component" value="Unassembled WGS sequence"/>
</dbReference>
<dbReference type="AlphaFoldDB" id="A0A3N4HL85"/>
<feature type="region of interest" description="Disordered" evidence="1">
    <location>
        <begin position="199"/>
        <end position="313"/>
    </location>
</feature>
<evidence type="ECO:0000256" key="1">
    <source>
        <dbReference type="SAM" id="MobiDB-lite"/>
    </source>
</evidence>
<feature type="compositionally biased region" description="Polar residues" evidence="1">
    <location>
        <begin position="299"/>
        <end position="313"/>
    </location>
</feature>
<evidence type="ECO:0000313" key="2">
    <source>
        <dbReference type="EMBL" id="RPA74583.1"/>
    </source>
</evidence>
<gene>
    <name evidence="2" type="ORF">BJ508DRAFT_312741</name>
</gene>
<keyword evidence="3" id="KW-1185">Reference proteome</keyword>
<dbReference type="EMBL" id="ML119786">
    <property type="protein sequence ID" value="RPA74583.1"/>
    <property type="molecule type" value="Genomic_DNA"/>
</dbReference>
<feature type="region of interest" description="Disordered" evidence="1">
    <location>
        <begin position="154"/>
        <end position="178"/>
    </location>
</feature>
<accession>A0A3N4HL85</accession>
<sequence>MTSSPTRQTFRDNEALQNEFFETIVSYPRERDALGLMNLTSFCDKQSFNKQVTFSFGDVLSGSPSNKLPDRQAFRPTNFPTEKLSEMISTPVDDDELSAFRSMSTTRRTSSFREGQALRDDELFKTNEFFDTNELSETNQLSDTDKLSRIFEMTSSPRCSPIGKLPDRQAPRSASSPIDKLFEITSSLSKPFDRQTFRNCDTLRNNNELDRKTTRNDDKLPDRQASRPTSFPTDEHNEKDELRKGPALRRTSSEKGKLEKGKLREGQATRRTNSEKDKLREGQALRNALLREERAPGSKMTTKTLQPASSLRG</sequence>
<feature type="compositionally biased region" description="Basic and acidic residues" evidence="1">
    <location>
        <begin position="251"/>
        <end position="296"/>
    </location>
</feature>
<reference evidence="2 3" key="1">
    <citation type="journal article" date="2018" name="Nat. Ecol. Evol.">
        <title>Pezizomycetes genomes reveal the molecular basis of ectomycorrhizal truffle lifestyle.</title>
        <authorList>
            <person name="Murat C."/>
            <person name="Payen T."/>
            <person name="Noel B."/>
            <person name="Kuo A."/>
            <person name="Morin E."/>
            <person name="Chen J."/>
            <person name="Kohler A."/>
            <person name="Krizsan K."/>
            <person name="Balestrini R."/>
            <person name="Da Silva C."/>
            <person name="Montanini B."/>
            <person name="Hainaut M."/>
            <person name="Levati E."/>
            <person name="Barry K.W."/>
            <person name="Belfiori B."/>
            <person name="Cichocki N."/>
            <person name="Clum A."/>
            <person name="Dockter R.B."/>
            <person name="Fauchery L."/>
            <person name="Guy J."/>
            <person name="Iotti M."/>
            <person name="Le Tacon F."/>
            <person name="Lindquist E.A."/>
            <person name="Lipzen A."/>
            <person name="Malagnac F."/>
            <person name="Mello A."/>
            <person name="Molinier V."/>
            <person name="Miyauchi S."/>
            <person name="Poulain J."/>
            <person name="Riccioni C."/>
            <person name="Rubini A."/>
            <person name="Sitrit Y."/>
            <person name="Splivallo R."/>
            <person name="Traeger S."/>
            <person name="Wang M."/>
            <person name="Zifcakova L."/>
            <person name="Wipf D."/>
            <person name="Zambonelli A."/>
            <person name="Paolocci F."/>
            <person name="Nowrousian M."/>
            <person name="Ottonello S."/>
            <person name="Baldrian P."/>
            <person name="Spatafora J.W."/>
            <person name="Henrissat B."/>
            <person name="Nagy L.G."/>
            <person name="Aury J.M."/>
            <person name="Wincker P."/>
            <person name="Grigoriev I.V."/>
            <person name="Bonfante P."/>
            <person name="Martin F.M."/>
        </authorList>
    </citation>
    <scope>NUCLEOTIDE SEQUENCE [LARGE SCALE GENOMIC DNA]</scope>
    <source>
        <strain evidence="2 3">RN42</strain>
    </source>
</reference>